<dbReference type="SUPFAM" id="SSF55811">
    <property type="entry name" value="Nudix"/>
    <property type="match status" value="1"/>
</dbReference>
<dbReference type="CDD" id="cd03424">
    <property type="entry name" value="NUDIX_ADPRase_Nudt5_UGPPase_Nudt14"/>
    <property type="match status" value="1"/>
</dbReference>
<protein>
    <recommendedName>
        <fullName evidence="3">Nudix hydrolase domain-containing protein</fullName>
    </recommendedName>
</protein>
<evidence type="ECO:0000256" key="2">
    <source>
        <dbReference type="ARBA" id="ARBA00022801"/>
    </source>
</evidence>
<dbReference type="GO" id="GO:0080041">
    <property type="term" value="F:ADP-ribose pyrophosphohydrolase activity"/>
    <property type="evidence" value="ECO:0007669"/>
    <property type="project" value="TreeGrafter"/>
</dbReference>
<sequence>MNVFTLDEEEGFGDSVEVILPKNIEQYRLQNWVPFQDWKATLRKNLEAQKDPKHVHHSDQYSLQEISIQSVDWFGDKIGFVKLAAKIQNGKTDLPGIAFLRGGSVAVLMVLRPEGTKDERYVVMTEQPRIPAGSLRFLEIPAGMLDGQKGFTGKAANEIEEETGIKIRAEELIDLTGLALKNSKVQDDLRPAMYPSPGGSDEFIPIYLWEKEMDRQRIVDLQGQLTGMRTQGEMITLKVTDYEELWREGARDAKTLAAWALYEGLSRAGILQPEIERLKKDSGTSTPVKS</sequence>
<accession>A0A9W9BVQ3</accession>
<dbReference type="AlphaFoldDB" id="A0A9W9BVQ3"/>
<gene>
    <name evidence="4" type="ORF">N0V87_009362</name>
</gene>
<evidence type="ECO:0000313" key="4">
    <source>
        <dbReference type="EMBL" id="KAJ4331185.1"/>
    </source>
</evidence>
<dbReference type="GO" id="GO:0006753">
    <property type="term" value="P:nucleoside phosphate metabolic process"/>
    <property type="evidence" value="ECO:0007669"/>
    <property type="project" value="TreeGrafter"/>
</dbReference>
<dbReference type="PANTHER" id="PTHR11839">
    <property type="entry name" value="UDP/ADP-SUGAR PYROPHOSPHATASE"/>
    <property type="match status" value="1"/>
</dbReference>
<keyword evidence="2" id="KW-0378">Hydrolase</keyword>
<comment type="cofactor">
    <cofactor evidence="1">
        <name>Mg(2+)</name>
        <dbReference type="ChEBI" id="CHEBI:18420"/>
    </cofactor>
</comment>
<dbReference type="GO" id="GO:0080042">
    <property type="term" value="F:ADP-glucose pyrophosphohydrolase activity"/>
    <property type="evidence" value="ECO:0007669"/>
    <property type="project" value="TreeGrafter"/>
</dbReference>
<dbReference type="PROSITE" id="PS51462">
    <property type="entry name" value="NUDIX"/>
    <property type="match status" value="1"/>
</dbReference>
<proteinExistence type="predicted"/>
<keyword evidence="5" id="KW-1185">Reference proteome</keyword>
<evidence type="ECO:0000256" key="1">
    <source>
        <dbReference type="ARBA" id="ARBA00001946"/>
    </source>
</evidence>
<evidence type="ECO:0000313" key="5">
    <source>
        <dbReference type="Proteomes" id="UP001140562"/>
    </source>
</evidence>
<dbReference type="EMBL" id="JAPEUV010000159">
    <property type="protein sequence ID" value="KAJ4331185.1"/>
    <property type="molecule type" value="Genomic_DNA"/>
</dbReference>
<comment type="caution">
    <text evidence="4">The sequence shown here is derived from an EMBL/GenBank/DDBJ whole genome shotgun (WGS) entry which is preliminary data.</text>
</comment>
<organism evidence="4 5">
    <name type="scientific">Didymella glomerata</name>
    <dbReference type="NCBI Taxonomy" id="749621"/>
    <lineage>
        <taxon>Eukaryota</taxon>
        <taxon>Fungi</taxon>
        <taxon>Dikarya</taxon>
        <taxon>Ascomycota</taxon>
        <taxon>Pezizomycotina</taxon>
        <taxon>Dothideomycetes</taxon>
        <taxon>Pleosporomycetidae</taxon>
        <taxon>Pleosporales</taxon>
        <taxon>Pleosporineae</taxon>
        <taxon>Didymellaceae</taxon>
        <taxon>Didymella</taxon>
    </lineage>
</organism>
<dbReference type="Proteomes" id="UP001140562">
    <property type="component" value="Unassembled WGS sequence"/>
</dbReference>
<feature type="domain" description="Nudix hydrolase" evidence="3">
    <location>
        <begin position="100"/>
        <end position="263"/>
    </location>
</feature>
<dbReference type="GO" id="GO:0019693">
    <property type="term" value="P:ribose phosphate metabolic process"/>
    <property type="evidence" value="ECO:0007669"/>
    <property type="project" value="TreeGrafter"/>
</dbReference>
<dbReference type="InterPro" id="IPR015797">
    <property type="entry name" value="NUDIX_hydrolase-like_dom_sf"/>
</dbReference>
<dbReference type="Pfam" id="PF00293">
    <property type="entry name" value="NUDIX"/>
    <property type="match status" value="1"/>
</dbReference>
<dbReference type="InterPro" id="IPR000086">
    <property type="entry name" value="NUDIX_hydrolase_dom"/>
</dbReference>
<dbReference type="OrthoDB" id="10249920at2759"/>
<name>A0A9W9BVQ3_9PLEO</name>
<reference evidence="4" key="1">
    <citation type="submission" date="2022-10" db="EMBL/GenBank/DDBJ databases">
        <title>Tapping the CABI collections for fungal endophytes: first genome assemblies for Collariella, Neodidymelliopsis, Ascochyta clinopodiicola, Didymella pomorum, Didymosphaeria variabile, Neocosmospora piperis and Neocucurbitaria cava.</title>
        <authorList>
            <person name="Hill R."/>
        </authorList>
    </citation>
    <scope>NUCLEOTIDE SEQUENCE</scope>
    <source>
        <strain evidence="4">IMI 360193</strain>
    </source>
</reference>
<dbReference type="Gene3D" id="3.90.79.10">
    <property type="entry name" value="Nucleoside Triphosphate Pyrophosphohydrolase"/>
    <property type="match status" value="1"/>
</dbReference>
<dbReference type="PANTHER" id="PTHR11839:SF18">
    <property type="entry name" value="NUDIX HYDROLASE DOMAIN-CONTAINING PROTEIN"/>
    <property type="match status" value="1"/>
</dbReference>
<evidence type="ECO:0000259" key="3">
    <source>
        <dbReference type="PROSITE" id="PS51462"/>
    </source>
</evidence>